<dbReference type="Proteomes" id="UP000587527">
    <property type="component" value="Unassembled WGS sequence"/>
</dbReference>
<dbReference type="GO" id="GO:0000976">
    <property type="term" value="F:transcription cis-regulatory region binding"/>
    <property type="evidence" value="ECO:0007669"/>
    <property type="project" value="TreeGrafter"/>
</dbReference>
<evidence type="ECO:0000256" key="3">
    <source>
        <dbReference type="ARBA" id="ARBA00023163"/>
    </source>
</evidence>
<dbReference type="PRINTS" id="PR00455">
    <property type="entry name" value="HTHTETR"/>
</dbReference>
<dbReference type="PANTHER" id="PTHR30055:SF234">
    <property type="entry name" value="HTH-TYPE TRANSCRIPTIONAL REGULATOR BETI"/>
    <property type="match status" value="1"/>
</dbReference>
<dbReference type="EMBL" id="JACHMN010000001">
    <property type="protein sequence ID" value="MBB5866965.1"/>
    <property type="molecule type" value="Genomic_DNA"/>
</dbReference>
<evidence type="ECO:0000256" key="1">
    <source>
        <dbReference type="ARBA" id="ARBA00023015"/>
    </source>
</evidence>
<sequence>MTPSADDAVTLRADAERNRAKLLCAARSVFAEQGLEAPLEEIARRAGVGIATLYRRFPTRESLVVATSIERMAGYAEAAREALALPSAWEGFASYLRRWCELQVADRGLADVMTLRFPEDREFEARRTEAQAGFWALIERAQAEGTLRADFVPEDFIMIMMANTGIIHSGGDAAPQLSARLLGYLLQSFRAGAASGPLPPPVRPDEMNAAMCR</sequence>
<dbReference type="InterPro" id="IPR049445">
    <property type="entry name" value="TetR_SbtR-like_C"/>
</dbReference>
<evidence type="ECO:0000313" key="7">
    <source>
        <dbReference type="Proteomes" id="UP000587527"/>
    </source>
</evidence>
<accession>A0A841BH54</accession>
<keyword evidence="1" id="KW-0805">Transcription regulation</keyword>
<dbReference type="PANTHER" id="PTHR30055">
    <property type="entry name" value="HTH-TYPE TRANSCRIPTIONAL REGULATOR RUTR"/>
    <property type="match status" value="1"/>
</dbReference>
<dbReference type="Pfam" id="PF21597">
    <property type="entry name" value="TetR_C_43"/>
    <property type="match status" value="1"/>
</dbReference>
<name>A0A841BH54_9ACTN</name>
<dbReference type="PROSITE" id="PS50977">
    <property type="entry name" value="HTH_TETR_2"/>
    <property type="match status" value="1"/>
</dbReference>
<comment type="caution">
    <text evidence="6">The sequence shown here is derived from an EMBL/GenBank/DDBJ whole genome shotgun (WGS) entry which is preliminary data.</text>
</comment>
<evidence type="ECO:0000256" key="2">
    <source>
        <dbReference type="ARBA" id="ARBA00023125"/>
    </source>
</evidence>
<evidence type="ECO:0000259" key="5">
    <source>
        <dbReference type="PROSITE" id="PS50977"/>
    </source>
</evidence>
<dbReference type="InterPro" id="IPR050109">
    <property type="entry name" value="HTH-type_TetR-like_transc_reg"/>
</dbReference>
<reference evidence="6 7" key="1">
    <citation type="submission" date="2020-08" db="EMBL/GenBank/DDBJ databases">
        <title>Sequencing the genomes of 1000 actinobacteria strains.</title>
        <authorList>
            <person name="Klenk H.-P."/>
        </authorList>
    </citation>
    <scope>NUCLEOTIDE SEQUENCE [LARGE SCALE GENOMIC DNA]</scope>
    <source>
        <strain evidence="6 7">DSM 45362</strain>
    </source>
</reference>
<evidence type="ECO:0000256" key="4">
    <source>
        <dbReference type="PROSITE-ProRule" id="PRU00335"/>
    </source>
</evidence>
<dbReference type="AlphaFoldDB" id="A0A841BH54"/>
<organism evidence="6 7">
    <name type="scientific">Allocatelliglobosispora scoriae</name>
    <dbReference type="NCBI Taxonomy" id="643052"/>
    <lineage>
        <taxon>Bacteria</taxon>
        <taxon>Bacillati</taxon>
        <taxon>Actinomycetota</taxon>
        <taxon>Actinomycetes</taxon>
        <taxon>Micromonosporales</taxon>
        <taxon>Micromonosporaceae</taxon>
        <taxon>Allocatelliglobosispora</taxon>
    </lineage>
</organism>
<dbReference type="Gene3D" id="1.10.357.10">
    <property type="entry name" value="Tetracycline Repressor, domain 2"/>
    <property type="match status" value="1"/>
</dbReference>
<feature type="DNA-binding region" description="H-T-H motif" evidence="4">
    <location>
        <begin position="38"/>
        <end position="57"/>
    </location>
</feature>
<proteinExistence type="predicted"/>
<keyword evidence="2 4" id="KW-0238">DNA-binding</keyword>
<dbReference type="RefSeq" id="WP_184831177.1">
    <property type="nucleotide sequence ID" value="NZ_JACHMN010000001.1"/>
</dbReference>
<evidence type="ECO:0000313" key="6">
    <source>
        <dbReference type="EMBL" id="MBB5866965.1"/>
    </source>
</evidence>
<gene>
    <name evidence="6" type="ORF">F4553_000344</name>
</gene>
<dbReference type="SUPFAM" id="SSF46689">
    <property type="entry name" value="Homeodomain-like"/>
    <property type="match status" value="1"/>
</dbReference>
<dbReference type="InterPro" id="IPR009057">
    <property type="entry name" value="Homeodomain-like_sf"/>
</dbReference>
<keyword evidence="7" id="KW-1185">Reference proteome</keyword>
<feature type="domain" description="HTH tetR-type" evidence="5">
    <location>
        <begin position="16"/>
        <end position="75"/>
    </location>
</feature>
<dbReference type="InterPro" id="IPR036271">
    <property type="entry name" value="Tet_transcr_reg_TetR-rel_C_sf"/>
</dbReference>
<dbReference type="SUPFAM" id="SSF48498">
    <property type="entry name" value="Tetracyclin repressor-like, C-terminal domain"/>
    <property type="match status" value="1"/>
</dbReference>
<dbReference type="Pfam" id="PF00440">
    <property type="entry name" value="TetR_N"/>
    <property type="match status" value="1"/>
</dbReference>
<dbReference type="InterPro" id="IPR001647">
    <property type="entry name" value="HTH_TetR"/>
</dbReference>
<dbReference type="GO" id="GO:0003700">
    <property type="term" value="F:DNA-binding transcription factor activity"/>
    <property type="evidence" value="ECO:0007669"/>
    <property type="project" value="TreeGrafter"/>
</dbReference>
<protein>
    <submittedName>
        <fullName evidence="6">AcrR family transcriptional regulator</fullName>
    </submittedName>
</protein>
<keyword evidence="3" id="KW-0804">Transcription</keyword>